<keyword evidence="2" id="KW-1185">Reference proteome</keyword>
<evidence type="ECO:0000313" key="2">
    <source>
        <dbReference type="Proteomes" id="UP000184612"/>
    </source>
</evidence>
<accession>A0A1M7Y7V8</accession>
<protein>
    <submittedName>
        <fullName evidence="1">Uncharacterized protein</fullName>
    </submittedName>
</protein>
<gene>
    <name evidence="1" type="ORF">SAMN02745217_01979</name>
</gene>
<dbReference type="AlphaFoldDB" id="A0A1M7Y7V8"/>
<dbReference type="STRING" id="1121345.SAMN02745217_01979"/>
<dbReference type="EMBL" id="FRFD01000005">
    <property type="protein sequence ID" value="SHO48700.1"/>
    <property type="molecule type" value="Genomic_DNA"/>
</dbReference>
<name>A0A1M7Y7V8_9FIRM</name>
<reference evidence="1 2" key="1">
    <citation type="submission" date="2016-12" db="EMBL/GenBank/DDBJ databases">
        <authorList>
            <person name="Song W.-J."/>
            <person name="Kurnit D.M."/>
        </authorList>
    </citation>
    <scope>NUCLEOTIDE SEQUENCE [LARGE SCALE GENOMIC DNA]</scope>
    <source>
        <strain evidence="1 2">DSM 12503</strain>
    </source>
</reference>
<evidence type="ECO:0000313" key="1">
    <source>
        <dbReference type="EMBL" id="SHO48700.1"/>
    </source>
</evidence>
<dbReference type="Proteomes" id="UP000184612">
    <property type="component" value="Unassembled WGS sequence"/>
</dbReference>
<organism evidence="1 2">
    <name type="scientific">Anaerocolumna xylanovorans DSM 12503</name>
    <dbReference type="NCBI Taxonomy" id="1121345"/>
    <lineage>
        <taxon>Bacteria</taxon>
        <taxon>Bacillati</taxon>
        <taxon>Bacillota</taxon>
        <taxon>Clostridia</taxon>
        <taxon>Lachnospirales</taxon>
        <taxon>Lachnospiraceae</taxon>
        <taxon>Anaerocolumna</taxon>
    </lineage>
</organism>
<sequence length="135" mass="16002">MNGTRLNTAIRGLDSAQLCELRNNAPKQQGIENDICDFLKTLATKKNLLLFRPYRLRFDFDIGNKQIQEAISDDFKYIMQYCHALLPLFDMYRAYIFDEYIVLMKEKDSRFTIVNTTKLNESPTYMKLRDYISVY</sequence>
<proteinExistence type="predicted"/>
<dbReference type="RefSeq" id="WP_073588668.1">
    <property type="nucleotide sequence ID" value="NZ_FRFD01000005.1"/>
</dbReference>